<gene>
    <name evidence="4" type="ORF">FNF28_00883</name>
    <name evidence="3" type="ORF">FNF31_00483</name>
</gene>
<feature type="compositionally biased region" description="Acidic residues" evidence="1">
    <location>
        <begin position="126"/>
        <end position="149"/>
    </location>
</feature>
<dbReference type="EMBL" id="VLTM01000002">
    <property type="protein sequence ID" value="KAA0168603.1"/>
    <property type="molecule type" value="Genomic_DNA"/>
</dbReference>
<accession>A0A5A8DT96</accession>
<dbReference type="GO" id="GO:0005634">
    <property type="term" value="C:nucleus"/>
    <property type="evidence" value="ECO:0007669"/>
    <property type="project" value="TreeGrafter"/>
</dbReference>
<dbReference type="Pfam" id="PF10263">
    <property type="entry name" value="SprT-like"/>
    <property type="match status" value="1"/>
</dbReference>
<feature type="compositionally biased region" description="Acidic residues" evidence="1">
    <location>
        <begin position="51"/>
        <end position="61"/>
    </location>
</feature>
<dbReference type="Proteomes" id="UP000325113">
    <property type="component" value="Unassembled WGS sequence"/>
</dbReference>
<dbReference type="GO" id="GO:0006950">
    <property type="term" value="P:response to stress"/>
    <property type="evidence" value="ECO:0007669"/>
    <property type="project" value="UniProtKB-ARBA"/>
</dbReference>
<dbReference type="PANTHER" id="PTHR23099">
    <property type="entry name" value="TRANSCRIPTIONAL REGULATOR"/>
    <property type="match status" value="1"/>
</dbReference>
<feature type="compositionally biased region" description="Acidic residues" evidence="1">
    <location>
        <begin position="26"/>
        <end position="44"/>
    </location>
</feature>
<sequence length="411" mass="43357">MASSFTCETRDQGGSSGEADSPTSGGEEDDGGEEDEEYQEEDADGLFCDESQSESDSDGSDDFVVPAGRRGAVRGPAARGAARPRHSRPSRRRDDESDDDDGDCAAGGGHEDGASGSVGSFIVDDGSGDSDGDDEYDAAEASDSDDDADSVASSGHSSQLARGGASGPATPPRAAGTLSAVATVRKPLTAAGKRAAVSKGFSEFNAAVFGGALPEDMTVSWNSRLRTTAGLTYTSKRVVGGQVVRSARIELAAKVLTDAHRVRSTLLHEMCHAAAWLVDGVNKPPHGPVFKRWAAKASRAYSHYAVQTCHAYEIEYKHTWQCTECGSEFGRHSKSIDPEKQLCGACRGTLVYKPRRPDGTPAKPRKASAFSSFVGERYRDVKKQLGARAKHADVMRALSAEWKAAKASGDV</sequence>
<feature type="compositionally biased region" description="Low complexity" evidence="1">
    <location>
        <begin position="67"/>
        <end position="81"/>
    </location>
</feature>
<feature type="compositionally biased region" description="Low complexity" evidence="1">
    <location>
        <begin position="114"/>
        <end position="125"/>
    </location>
</feature>
<feature type="compositionally biased region" description="Basic residues" evidence="1">
    <location>
        <begin position="82"/>
        <end position="91"/>
    </location>
</feature>
<dbReference type="SMART" id="SM00731">
    <property type="entry name" value="SprT"/>
    <property type="match status" value="1"/>
</dbReference>
<name>A0A5A8DT96_CAFRO</name>
<proteinExistence type="predicted"/>
<feature type="region of interest" description="Disordered" evidence="1">
    <location>
        <begin position="1"/>
        <end position="174"/>
    </location>
</feature>
<reference evidence="5 6" key="1">
    <citation type="submission" date="2019-07" db="EMBL/GenBank/DDBJ databases">
        <title>Genomes of Cafeteria roenbergensis.</title>
        <authorList>
            <person name="Fischer M.G."/>
            <person name="Hackl T."/>
            <person name="Roman M."/>
        </authorList>
    </citation>
    <scope>NUCLEOTIDE SEQUENCE [LARGE SCALE GENOMIC DNA]</scope>
    <source>
        <strain evidence="3 6">Cflag</strain>
        <strain evidence="4 5">RCC970-E3</strain>
    </source>
</reference>
<dbReference type="Pfam" id="PF17283">
    <property type="entry name" value="Zn_ribbon_SprT"/>
    <property type="match status" value="1"/>
</dbReference>
<evidence type="ECO:0000313" key="4">
    <source>
        <dbReference type="EMBL" id="KAA0171116.1"/>
    </source>
</evidence>
<evidence type="ECO:0000313" key="6">
    <source>
        <dbReference type="Proteomes" id="UP000325113"/>
    </source>
</evidence>
<dbReference type="EMBL" id="VLTL01000008">
    <property type="protein sequence ID" value="KAA0171116.1"/>
    <property type="molecule type" value="Genomic_DNA"/>
</dbReference>
<protein>
    <recommendedName>
        <fullName evidence="2">SprT-like domain-containing protein</fullName>
    </recommendedName>
</protein>
<evidence type="ECO:0000256" key="1">
    <source>
        <dbReference type="SAM" id="MobiDB-lite"/>
    </source>
</evidence>
<evidence type="ECO:0000259" key="2">
    <source>
        <dbReference type="SMART" id="SM00731"/>
    </source>
</evidence>
<comment type="caution">
    <text evidence="3">The sequence shown here is derived from an EMBL/GenBank/DDBJ whole genome shotgun (WGS) entry which is preliminary data.</text>
</comment>
<dbReference type="AlphaFoldDB" id="A0A5A8DT96"/>
<evidence type="ECO:0000313" key="3">
    <source>
        <dbReference type="EMBL" id="KAA0168603.1"/>
    </source>
</evidence>
<dbReference type="InterPro" id="IPR006640">
    <property type="entry name" value="SprT-like_domain"/>
</dbReference>
<evidence type="ECO:0000313" key="5">
    <source>
        <dbReference type="Proteomes" id="UP000324907"/>
    </source>
</evidence>
<feature type="domain" description="SprT-like" evidence="2">
    <location>
        <begin position="195"/>
        <end position="353"/>
    </location>
</feature>
<dbReference type="InterPro" id="IPR035240">
    <property type="entry name" value="SprT_Zn_ribbon"/>
</dbReference>
<organism evidence="3 6">
    <name type="scientific">Cafeteria roenbergensis</name>
    <name type="common">Marine flagellate</name>
    <dbReference type="NCBI Taxonomy" id="33653"/>
    <lineage>
        <taxon>Eukaryota</taxon>
        <taxon>Sar</taxon>
        <taxon>Stramenopiles</taxon>
        <taxon>Bigyra</taxon>
        <taxon>Opalozoa</taxon>
        <taxon>Bicosoecida</taxon>
        <taxon>Cafeteriaceae</taxon>
        <taxon>Cafeteria</taxon>
    </lineage>
</organism>
<dbReference type="Proteomes" id="UP000324907">
    <property type="component" value="Unassembled WGS sequence"/>
</dbReference>
<dbReference type="PANTHER" id="PTHR23099:SF0">
    <property type="entry name" value="GERM CELL NUCLEAR ACIDIC PROTEIN"/>
    <property type="match status" value="1"/>
</dbReference>